<reference evidence="2" key="1">
    <citation type="journal article" date="2011" name="Nat. Commun.">
        <title>Effector diversification within compartments of the Leptosphaeria maculans genome affected by Repeat-Induced Point mutations.</title>
        <authorList>
            <person name="Rouxel T."/>
            <person name="Grandaubert J."/>
            <person name="Hane J.K."/>
            <person name="Hoede C."/>
            <person name="van de Wouw A.P."/>
            <person name="Couloux A."/>
            <person name="Dominguez V."/>
            <person name="Anthouard V."/>
            <person name="Bally P."/>
            <person name="Bourras S."/>
            <person name="Cozijnsen A.J."/>
            <person name="Ciuffetti L.M."/>
            <person name="Degrave A."/>
            <person name="Dilmaghani A."/>
            <person name="Duret L."/>
            <person name="Fudal I."/>
            <person name="Goodwin S.B."/>
            <person name="Gout L."/>
            <person name="Glaser N."/>
            <person name="Linglin J."/>
            <person name="Kema G.H.J."/>
            <person name="Lapalu N."/>
            <person name="Lawrence C.B."/>
            <person name="May K."/>
            <person name="Meyer M."/>
            <person name="Ollivier B."/>
            <person name="Poulain J."/>
            <person name="Schoch C.L."/>
            <person name="Simon A."/>
            <person name="Spatafora J.W."/>
            <person name="Stachowiak A."/>
            <person name="Turgeon B.G."/>
            <person name="Tyler B.M."/>
            <person name="Vincent D."/>
            <person name="Weissenbach J."/>
            <person name="Amselem J."/>
            <person name="Quesneville H."/>
            <person name="Oliver R.P."/>
            <person name="Wincker P."/>
            <person name="Balesdent M.-H."/>
            <person name="Howlett B.J."/>
        </authorList>
    </citation>
    <scope>NUCLEOTIDE SEQUENCE [LARGE SCALE GENOMIC DNA]</scope>
    <source>
        <strain evidence="2">JN3 / isolate v23.1.3 / race Av1-4-5-6-7-8</strain>
    </source>
</reference>
<keyword evidence="2" id="KW-1185">Reference proteome</keyword>
<dbReference type="EMBL" id="FP929139">
    <property type="protein sequence ID" value="CBY01312.1"/>
    <property type="molecule type" value="Genomic_DNA"/>
</dbReference>
<sequence length="232" mass="25338">MWEERGMGEAPKGGIIYDQTTTTTTTTAAAAAAGAKAPNLSLWRVYNHVLHTHGMVYMWHSTPWHHTQFLYARRHGGRTRSVQPIYAVPLDSRRWSSLPSRYLYLADQTVQPRGLAKKKPQQLAPALHHGIAVGVHVLPTGIASLSPSASLLFVTLHAIANACITSFRLGVTFTKTLGVTHSTYVLYSTGATARKRDGPSIPLENGGPEWAVIIGVGSPVRRQKALLRHPPK</sequence>
<dbReference type="InParanoid" id="E5ADM3"/>
<gene>
    <name evidence="1" type="ORF">LEMA_P000990.1</name>
</gene>
<dbReference type="VEuPathDB" id="FungiDB:LEMA_P000990.1"/>
<dbReference type="HOGENOM" id="CLU_1195061_0_0_1"/>
<dbReference type="Proteomes" id="UP000002668">
    <property type="component" value="Genome"/>
</dbReference>
<name>E5ADM3_LEPMJ</name>
<evidence type="ECO:0000313" key="1">
    <source>
        <dbReference type="EMBL" id="CBY01312.1"/>
    </source>
</evidence>
<protein>
    <submittedName>
        <fullName evidence="1">Predicted protein</fullName>
    </submittedName>
</protein>
<dbReference type="AlphaFoldDB" id="E5ADM3"/>
<evidence type="ECO:0000313" key="2">
    <source>
        <dbReference type="Proteomes" id="UP000002668"/>
    </source>
</evidence>
<organism evidence="1 2">
    <name type="scientific">Leptosphaeria maculans (strain JN3 / isolate v23.1.3 / race Av1-4-5-6-7-8)</name>
    <name type="common">Blackleg fungus</name>
    <name type="synonym">Phoma lingam</name>
    <dbReference type="NCBI Taxonomy" id="985895"/>
    <lineage>
        <taxon>Eukaryota</taxon>
        <taxon>Fungi</taxon>
        <taxon>Dikarya</taxon>
        <taxon>Ascomycota</taxon>
        <taxon>Pezizomycotina</taxon>
        <taxon>Dothideomycetes</taxon>
        <taxon>Pleosporomycetidae</taxon>
        <taxon>Pleosporales</taxon>
        <taxon>Pleosporineae</taxon>
        <taxon>Leptosphaeriaceae</taxon>
        <taxon>Plenodomus</taxon>
        <taxon>Plenodomus lingam/Leptosphaeria maculans species complex</taxon>
    </lineage>
</organism>
<proteinExistence type="predicted"/>
<accession>E5ADM3</accession>